<dbReference type="InterPro" id="IPR052163">
    <property type="entry name" value="DGC-Regulatory_Protein"/>
</dbReference>
<reference evidence="4 5" key="1">
    <citation type="submission" date="2019-06" db="EMBL/GenBank/DDBJ databases">
        <title>Sulfurimonas gotlandica sp. nov., a chemoautotrophic and psychrotolerant epsilonproteobacterium isolated from a pelagic redoxcline, and an emended description of the genus Sulfurimonas.</title>
        <authorList>
            <person name="Wang S."/>
            <person name="Jiang L."/>
            <person name="Shao Z."/>
        </authorList>
    </citation>
    <scope>NUCLEOTIDE SEQUENCE [LARGE SCALE GENOMIC DNA]</scope>
    <source>
        <strain evidence="4 5">S2-6</strain>
    </source>
</reference>
<dbReference type="InterPro" id="IPR000700">
    <property type="entry name" value="PAS-assoc_C"/>
</dbReference>
<feature type="domain" description="PAS" evidence="1">
    <location>
        <begin position="138"/>
        <end position="183"/>
    </location>
</feature>
<dbReference type="InterPro" id="IPR001610">
    <property type="entry name" value="PAC"/>
</dbReference>
<dbReference type="SMART" id="SM00086">
    <property type="entry name" value="PAC"/>
    <property type="match status" value="1"/>
</dbReference>
<dbReference type="EMBL" id="CP041235">
    <property type="protein sequence ID" value="QOP42893.1"/>
    <property type="molecule type" value="Genomic_DNA"/>
</dbReference>
<dbReference type="GO" id="GO:0003824">
    <property type="term" value="F:catalytic activity"/>
    <property type="evidence" value="ECO:0007669"/>
    <property type="project" value="UniProtKB-ARBA"/>
</dbReference>
<dbReference type="RefSeq" id="WP_193151212.1">
    <property type="nucleotide sequence ID" value="NZ_CP041235.1"/>
</dbReference>
<dbReference type="PROSITE" id="PS50112">
    <property type="entry name" value="PAS"/>
    <property type="match status" value="1"/>
</dbReference>
<dbReference type="Pfam" id="PF00990">
    <property type="entry name" value="GGDEF"/>
    <property type="match status" value="1"/>
</dbReference>
<dbReference type="InterPro" id="IPR029787">
    <property type="entry name" value="Nucleotide_cyclase"/>
</dbReference>
<dbReference type="SMART" id="SM00267">
    <property type="entry name" value="GGDEF"/>
    <property type="match status" value="1"/>
</dbReference>
<dbReference type="FunFam" id="3.30.70.270:FF:000001">
    <property type="entry name" value="Diguanylate cyclase domain protein"/>
    <property type="match status" value="1"/>
</dbReference>
<dbReference type="PANTHER" id="PTHR46663">
    <property type="entry name" value="DIGUANYLATE CYCLASE DGCT-RELATED"/>
    <property type="match status" value="1"/>
</dbReference>
<protein>
    <submittedName>
        <fullName evidence="4">Diguanylate cyclase</fullName>
    </submittedName>
</protein>
<dbReference type="PROSITE" id="PS50887">
    <property type="entry name" value="GGDEF"/>
    <property type="match status" value="1"/>
</dbReference>
<organism evidence="4 5">
    <name type="scientific">Sulfurimonas sediminis</name>
    <dbReference type="NCBI Taxonomy" id="2590020"/>
    <lineage>
        <taxon>Bacteria</taxon>
        <taxon>Pseudomonadati</taxon>
        <taxon>Campylobacterota</taxon>
        <taxon>Epsilonproteobacteria</taxon>
        <taxon>Campylobacterales</taxon>
        <taxon>Sulfurimonadaceae</taxon>
        <taxon>Sulfurimonas</taxon>
    </lineage>
</organism>
<sequence length="422" mass="49315">MQNVNATVTIAIDELPDNVVIYKFQDGDFVFVNINKNVEKTEHISKNELIGKKLTEAFPGVKDFGLFDVLMQVYRDGKPRELDTRLYKDEKTNGWRYNSVRKLPNGELIVFYKDMTRCKQLEDEVYSLDKETAQERRKVYLLAKALEQTDDMVLITDVNGIIEYVNDSVLVKTGYERSELIGNKTNIFKSGNHRNDFYKRLWKTILSGKNYNSVIIDKTKYGRLYYADLKITPLFDEERNIQNFVATSTDITSRIEMEKKLQKLATIDSLTEIYNRYKIDEAINLHIERHKRYKEPFCILMFDIDFFKKVNDTYGHDIGDRVLKALSRLVLTHIRKTDIFGRWGGEEFVVILENTSREKALHIAEKLRKRVEAYSIDKKYKITISIGVAEYSEPETREELVKKADEALYKAKQTGRNRVVVG</sequence>
<accession>A0A7M1AZM1</accession>
<evidence type="ECO:0000259" key="3">
    <source>
        <dbReference type="PROSITE" id="PS50887"/>
    </source>
</evidence>
<dbReference type="PROSITE" id="PS50113">
    <property type="entry name" value="PAC"/>
    <property type="match status" value="1"/>
</dbReference>
<evidence type="ECO:0000259" key="2">
    <source>
        <dbReference type="PROSITE" id="PS50113"/>
    </source>
</evidence>
<feature type="domain" description="PAC" evidence="2">
    <location>
        <begin position="209"/>
        <end position="263"/>
    </location>
</feature>
<proteinExistence type="predicted"/>
<dbReference type="InterPro" id="IPR035965">
    <property type="entry name" value="PAS-like_dom_sf"/>
</dbReference>
<dbReference type="InterPro" id="IPR000160">
    <property type="entry name" value="GGDEF_dom"/>
</dbReference>
<dbReference type="SUPFAM" id="SSF55073">
    <property type="entry name" value="Nucleotide cyclase"/>
    <property type="match status" value="1"/>
</dbReference>
<dbReference type="PANTHER" id="PTHR46663:SF4">
    <property type="entry name" value="DIGUANYLATE CYCLASE DGCT-RELATED"/>
    <property type="match status" value="1"/>
</dbReference>
<gene>
    <name evidence="4" type="ORF">FJR45_02580</name>
</gene>
<dbReference type="InterPro" id="IPR000014">
    <property type="entry name" value="PAS"/>
</dbReference>
<dbReference type="AlphaFoldDB" id="A0A7M1AZM1"/>
<dbReference type="SUPFAM" id="SSF55785">
    <property type="entry name" value="PYP-like sensor domain (PAS domain)"/>
    <property type="match status" value="2"/>
</dbReference>
<dbReference type="Gene3D" id="3.30.70.270">
    <property type="match status" value="1"/>
</dbReference>
<name>A0A7M1AZM1_9BACT</name>
<evidence type="ECO:0000259" key="1">
    <source>
        <dbReference type="PROSITE" id="PS50112"/>
    </source>
</evidence>
<evidence type="ECO:0000313" key="5">
    <source>
        <dbReference type="Proteomes" id="UP000593719"/>
    </source>
</evidence>
<dbReference type="Gene3D" id="3.30.450.20">
    <property type="entry name" value="PAS domain"/>
    <property type="match status" value="2"/>
</dbReference>
<evidence type="ECO:0000313" key="4">
    <source>
        <dbReference type="EMBL" id="QOP42893.1"/>
    </source>
</evidence>
<feature type="domain" description="GGDEF" evidence="3">
    <location>
        <begin position="295"/>
        <end position="422"/>
    </location>
</feature>
<dbReference type="SMART" id="SM00091">
    <property type="entry name" value="PAS"/>
    <property type="match status" value="2"/>
</dbReference>
<dbReference type="NCBIfam" id="TIGR00229">
    <property type="entry name" value="sensory_box"/>
    <property type="match status" value="1"/>
</dbReference>
<dbReference type="InterPro" id="IPR043128">
    <property type="entry name" value="Rev_trsase/Diguanyl_cyclase"/>
</dbReference>
<dbReference type="CDD" id="cd01949">
    <property type="entry name" value="GGDEF"/>
    <property type="match status" value="1"/>
</dbReference>
<dbReference type="Proteomes" id="UP000593719">
    <property type="component" value="Chromosome"/>
</dbReference>
<dbReference type="Pfam" id="PF13426">
    <property type="entry name" value="PAS_9"/>
    <property type="match status" value="2"/>
</dbReference>
<dbReference type="CDD" id="cd00130">
    <property type="entry name" value="PAS"/>
    <property type="match status" value="1"/>
</dbReference>
<dbReference type="KEGG" id="ssei:FJR45_02580"/>
<dbReference type="NCBIfam" id="TIGR00254">
    <property type="entry name" value="GGDEF"/>
    <property type="match status" value="1"/>
</dbReference>
<keyword evidence="5" id="KW-1185">Reference proteome</keyword>